<evidence type="ECO:0000256" key="1">
    <source>
        <dbReference type="ARBA" id="ARBA00023015"/>
    </source>
</evidence>
<dbReference type="InterPro" id="IPR009042">
    <property type="entry name" value="RNA_pol_sigma70_r1_2"/>
</dbReference>
<feature type="non-terminal residue" evidence="9">
    <location>
        <position position="258"/>
    </location>
</feature>
<dbReference type="Pfam" id="PF04539">
    <property type="entry name" value="Sigma70_r3"/>
    <property type="match status" value="1"/>
</dbReference>
<gene>
    <name evidence="9" type="ORF">S01H1_01844</name>
</gene>
<dbReference type="InterPro" id="IPR014284">
    <property type="entry name" value="RNA_pol_sigma-70_dom"/>
</dbReference>
<sequence>MKGNFRDSYHSKNLKLYLTQISKFQPLSQEEEARLGRLIKKGDRKAQRKLIEANLKFVVSYVKKFQGMGLSMLDLINEGNLGLIEAARRFDYKKNVKFISYAVWWIRQAVYHSLTQNSRIYHIPQKLSDQITKMKKIKANLKKNLGRNPDRDEIARDMKISISEVEELEVLENKDLSLSNQFYDDDVELSEKIEDSLLPSIEYRIIKDSVQEQIREMIKGLGEKEAFVLKSRFGIDNEEPMTLQKIGDKLNLTRERVR</sequence>
<evidence type="ECO:0008006" key="10">
    <source>
        <dbReference type="Google" id="ProtNLM"/>
    </source>
</evidence>
<organism evidence="9">
    <name type="scientific">marine sediment metagenome</name>
    <dbReference type="NCBI Taxonomy" id="412755"/>
    <lineage>
        <taxon>unclassified sequences</taxon>
        <taxon>metagenomes</taxon>
        <taxon>ecological metagenomes</taxon>
    </lineage>
</organism>
<evidence type="ECO:0000259" key="7">
    <source>
        <dbReference type="Pfam" id="PF04542"/>
    </source>
</evidence>
<evidence type="ECO:0000259" key="5">
    <source>
        <dbReference type="Pfam" id="PF00140"/>
    </source>
</evidence>
<reference evidence="9" key="1">
    <citation type="journal article" date="2014" name="Front. Microbiol.">
        <title>High frequency of phylogenetically diverse reductive dehalogenase-homologous genes in deep subseafloor sedimentary metagenomes.</title>
        <authorList>
            <person name="Kawai M."/>
            <person name="Futagami T."/>
            <person name="Toyoda A."/>
            <person name="Takaki Y."/>
            <person name="Nishi S."/>
            <person name="Hori S."/>
            <person name="Arai W."/>
            <person name="Tsubouchi T."/>
            <person name="Morono Y."/>
            <person name="Uchiyama I."/>
            <person name="Ito T."/>
            <person name="Fujiyama A."/>
            <person name="Inagaki F."/>
            <person name="Takami H."/>
        </authorList>
    </citation>
    <scope>NUCLEOTIDE SEQUENCE</scope>
    <source>
        <strain evidence="9">Expedition CK06-06</strain>
    </source>
</reference>
<evidence type="ECO:0000256" key="2">
    <source>
        <dbReference type="ARBA" id="ARBA00023082"/>
    </source>
</evidence>
<accession>X0SQB1</accession>
<dbReference type="PANTHER" id="PTHR30603:SF47">
    <property type="entry name" value="RNA POLYMERASE SIGMA FACTOR SIGD, CHLOROPLASTIC"/>
    <property type="match status" value="1"/>
</dbReference>
<dbReference type="Pfam" id="PF04542">
    <property type="entry name" value="Sigma70_r2"/>
    <property type="match status" value="1"/>
</dbReference>
<dbReference type="SUPFAM" id="SSF88946">
    <property type="entry name" value="Sigma2 domain of RNA polymerase sigma factors"/>
    <property type="match status" value="1"/>
</dbReference>
<dbReference type="InterPro" id="IPR036388">
    <property type="entry name" value="WH-like_DNA-bd_sf"/>
</dbReference>
<feature type="domain" description="RNA polymerase sigma-70 region 4" evidence="8">
    <location>
        <begin position="218"/>
        <end position="258"/>
    </location>
</feature>
<keyword evidence="2" id="KW-0731">Sigma factor</keyword>
<protein>
    <recommendedName>
        <fullName evidence="10">RNA polymerase sigma-70 domain-containing protein</fullName>
    </recommendedName>
</protein>
<dbReference type="GO" id="GO:0006352">
    <property type="term" value="P:DNA-templated transcription initiation"/>
    <property type="evidence" value="ECO:0007669"/>
    <property type="project" value="InterPro"/>
</dbReference>
<dbReference type="Pfam" id="PF04545">
    <property type="entry name" value="Sigma70_r4"/>
    <property type="match status" value="1"/>
</dbReference>
<dbReference type="InterPro" id="IPR007627">
    <property type="entry name" value="RNA_pol_sigma70_r2"/>
</dbReference>
<dbReference type="PRINTS" id="PR00046">
    <property type="entry name" value="SIGMA70FCT"/>
</dbReference>
<dbReference type="EMBL" id="BARS01000839">
    <property type="protein sequence ID" value="GAF83269.1"/>
    <property type="molecule type" value="Genomic_DNA"/>
</dbReference>
<dbReference type="InterPro" id="IPR013325">
    <property type="entry name" value="RNA_pol_sigma_r2"/>
</dbReference>
<dbReference type="InterPro" id="IPR000943">
    <property type="entry name" value="RNA_pol_sigma70"/>
</dbReference>
<keyword evidence="3" id="KW-0238">DNA-binding</keyword>
<feature type="domain" description="RNA polymerase sigma-70 region 1.2" evidence="5">
    <location>
        <begin position="14"/>
        <end position="44"/>
    </location>
</feature>
<dbReference type="NCBIfam" id="TIGR02937">
    <property type="entry name" value="sigma70-ECF"/>
    <property type="match status" value="1"/>
</dbReference>
<dbReference type="AlphaFoldDB" id="X0SQB1"/>
<dbReference type="InterPro" id="IPR007624">
    <property type="entry name" value="RNA_pol_sigma70_r3"/>
</dbReference>
<feature type="domain" description="RNA polymerase sigma-70 region 3" evidence="6">
    <location>
        <begin position="130"/>
        <end position="196"/>
    </location>
</feature>
<proteinExistence type="predicted"/>
<comment type="caution">
    <text evidence="9">The sequence shown here is derived from an EMBL/GenBank/DDBJ whole genome shotgun (WGS) entry which is preliminary data.</text>
</comment>
<name>X0SQB1_9ZZZZ</name>
<dbReference type="PIRSF" id="PIRSF000770">
    <property type="entry name" value="RNA_pol_sigma-SigE/K"/>
    <property type="match status" value="1"/>
</dbReference>
<keyword evidence="4" id="KW-0804">Transcription</keyword>
<evidence type="ECO:0000256" key="4">
    <source>
        <dbReference type="ARBA" id="ARBA00023163"/>
    </source>
</evidence>
<dbReference type="Gene3D" id="1.10.601.10">
    <property type="entry name" value="RNA Polymerase Primary Sigma Factor"/>
    <property type="match status" value="1"/>
</dbReference>
<dbReference type="InterPro" id="IPR050239">
    <property type="entry name" value="Sigma-70_RNA_pol_init_factors"/>
</dbReference>
<evidence type="ECO:0000256" key="3">
    <source>
        <dbReference type="ARBA" id="ARBA00023125"/>
    </source>
</evidence>
<feature type="domain" description="RNA polymerase sigma-70 region 2" evidence="7">
    <location>
        <begin position="50"/>
        <end position="119"/>
    </location>
</feature>
<dbReference type="PANTHER" id="PTHR30603">
    <property type="entry name" value="RNA POLYMERASE SIGMA FACTOR RPO"/>
    <property type="match status" value="1"/>
</dbReference>
<dbReference type="Pfam" id="PF00140">
    <property type="entry name" value="Sigma70_r1_2"/>
    <property type="match status" value="1"/>
</dbReference>
<evidence type="ECO:0000259" key="6">
    <source>
        <dbReference type="Pfam" id="PF04539"/>
    </source>
</evidence>
<dbReference type="Gene3D" id="1.10.10.10">
    <property type="entry name" value="Winged helix-like DNA-binding domain superfamily/Winged helix DNA-binding domain"/>
    <property type="match status" value="2"/>
</dbReference>
<dbReference type="InterPro" id="IPR007630">
    <property type="entry name" value="RNA_pol_sigma70_r4"/>
</dbReference>
<evidence type="ECO:0000313" key="9">
    <source>
        <dbReference type="EMBL" id="GAF83269.1"/>
    </source>
</evidence>
<evidence type="ECO:0000259" key="8">
    <source>
        <dbReference type="Pfam" id="PF04545"/>
    </source>
</evidence>
<dbReference type="GO" id="GO:0016987">
    <property type="term" value="F:sigma factor activity"/>
    <property type="evidence" value="ECO:0007669"/>
    <property type="project" value="UniProtKB-KW"/>
</dbReference>
<dbReference type="InterPro" id="IPR013324">
    <property type="entry name" value="RNA_pol_sigma_r3/r4-like"/>
</dbReference>
<keyword evidence="1" id="KW-0805">Transcription regulation</keyword>
<dbReference type="SUPFAM" id="SSF88659">
    <property type="entry name" value="Sigma3 and sigma4 domains of RNA polymerase sigma factors"/>
    <property type="match status" value="2"/>
</dbReference>
<dbReference type="GO" id="GO:0003677">
    <property type="term" value="F:DNA binding"/>
    <property type="evidence" value="ECO:0007669"/>
    <property type="project" value="UniProtKB-KW"/>
</dbReference>